<keyword evidence="4" id="KW-1185">Reference proteome</keyword>
<evidence type="ECO:0000259" key="2">
    <source>
        <dbReference type="PROSITE" id="PS50144"/>
    </source>
</evidence>
<gene>
    <name evidence="3" type="ORF">RchiOBHm_Chr1g0330221</name>
</gene>
<dbReference type="InterPro" id="IPR008974">
    <property type="entry name" value="TRAF-like"/>
</dbReference>
<keyword evidence="1" id="KW-0175">Coiled coil</keyword>
<name>A0A2P6SB97_ROSCH</name>
<dbReference type="GO" id="GO:0004843">
    <property type="term" value="F:cysteine-type deubiquitinase activity"/>
    <property type="evidence" value="ECO:0007669"/>
    <property type="project" value="UniProtKB-EC"/>
</dbReference>
<reference evidence="3 4" key="1">
    <citation type="journal article" date="2018" name="Nat. Genet.">
        <title>The Rosa genome provides new insights in the design of modern roses.</title>
        <authorList>
            <person name="Bendahmane M."/>
        </authorList>
    </citation>
    <scope>NUCLEOTIDE SEQUENCE [LARGE SCALE GENOMIC DNA]</scope>
    <source>
        <strain evidence="4">cv. Old Blush</strain>
    </source>
</reference>
<dbReference type="FunFam" id="2.60.210.10:FF:000005">
    <property type="entry name" value="Ubiquitin carboxyl-terminal hydrolase 13"/>
    <property type="match status" value="1"/>
</dbReference>
<sequence>MEKKEEDDLVSGTFTWKIKKFSNLNGDEFYSDIFVVGGFKWRVLLYPKGNKGKTFISMYLDVADSSTLPFGWTRYAQFSFTLVNQLDRILSKTEDTEHEFNANECDWGFTKFMPASEIHDLSKGYLVNDTCLVEANVSVRKRVILKS</sequence>
<dbReference type="Gene3D" id="2.60.210.10">
    <property type="entry name" value="Apoptosis, Tumor Necrosis Factor Receptor Associated Protein 2, Chain A"/>
    <property type="match status" value="1"/>
</dbReference>
<organism evidence="3 4">
    <name type="scientific">Rosa chinensis</name>
    <name type="common">China rose</name>
    <dbReference type="NCBI Taxonomy" id="74649"/>
    <lineage>
        <taxon>Eukaryota</taxon>
        <taxon>Viridiplantae</taxon>
        <taxon>Streptophyta</taxon>
        <taxon>Embryophyta</taxon>
        <taxon>Tracheophyta</taxon>
        <taxon>Spermatophyta</taxon>
        <taxon>Magnoliopsida</taxon>
        <taxon>eudicotyledons</taxon>
        <taxon>Gunneridae</taxon>
        <taxon>Pentapetalae</taxon>
        <taxon>rosids</taxon>
        <taxon>fabids</taxon>
        <taxon>Rosales</taxon>
        <taxon>Rosaceae</taxon>
        <taxon>Rosoideae</taxon>
        <taxon>Rosoideae incertae sedis</taxon>
        <taxon>Rosa</taxon>
    </lineage>
</organism>
<dbReference type="EC" id="3.4.19.12" evidence="3"/>
<dbReference type="EMBL" id="PDCK01000039">
    <property type="protein sequence ID" value="PRQ55946.1"/>
    <property type="molecule type" value="Genomic_DNA"/>
</dbReference>
<keyword evidence="3" id="KW-0378">Hydrolase</keyword>
<evidence type="ECO:0000313" key="4">
    <source>
        <dbReference type="Proteomes" id="UP000238479"/>
    </source>
</evidence>
<dbReference type="AlphaFoldDB" id="A0A2P6SB97"/>
<dbReference type="InterPro" id="IPR002083">
    <property type="entry name" value="MATH/TRAF_dom"/>
</dbReference>
<evidence type="ECO:0000313" key="3">
    <source>
        <dbReference type="EMBL" id="PRQ55946.1"/>
    </source>
</evidence>
<accession>A0A2P6SB97</accession>
<dbReference type="OrthoDB" id="289038at2759"/>
<dbReference type="PANTHER" id="PTHR46236:SF35">
    <property type="entry name" value="MATH DOMAIN-CONTAINING PROTEIN"/>
    <property type="match status" value="1"/>
</dbReference>
<dbReference type="CDD" id="cd00121">
    <property type="entry name" value="MATH"/>
    <property type="match status" value="1"/>
</dbReference>
<dbReference type="OMA" id="EFNANEC"/>
<evidence type="ECO:0000256" key="1">
    <source>
        <dbReference type="ARBA" id="ARBA00023054"/>
    </source>
</evidence>
<dbReference type="SMART" id="SM00061">
    <property type="entry name" value="MATH"/>
    <property type="match status" value="1"/>
</dbReference>
<feature type="domain" description="MATH" evidence="2">
    <location>
        <begin position="11"/>
        <end position="137"/>
    </location>
</feature>
<dbReference type="STRING" id="74649.A0A2P6SB97"/>
<dbReference type="Proteomes" id="UP000238479">
    <property type="component" value="Chromosome 1"/>
</dbReference>
<protein>
    <submittedName>
        <fullName evidence="3">Putative ubiquitinyl hydrolase 1</fullName>
        <ecNumber evidence="3">3.4.19.12</ecNumber>
    </submittedName>
</protein>
<dbReference type="SUPFAM" id="SSF49599">
    <property type="entry name" value="TRAF domain-like"/>
    <property type="match status" value="1"/>
</dbReference>
<dbReference type="PANTHER" id="PTHR46236">
    <property type="entry name" value="TRAF-LIKE SUPERFAMILY PROTEIN"/>
    <property type="match status" value="1"/>
</dbReference>
<dbReference type="PROSITE" id="PS50144">
    <property type="entry name" value="MATH"/>
    <property type="match status" value="1"/>
</dbReference>
<dbReference type="Pfam" id="PF22486">
    <property type="entry name" value="MATH_2"/>
    <property type="match status" value="1"/>
</dbReference>
<comment type="caution">
    <text evidence="3">The sequence shown here is derived from an EMBL/GenBank/DDBJ whole genome shotgun (WGS) entry which is preliminary data.</text>
</comment>
<dbReference type="InterPro" id="IPR050804">
    <property type="entry name" value="MCC"/>
</dbReference>
<dbReference type="Gramene" id="PRQ55946">
    <property type="protein sequence ID" value="PRQ55946"/>
    <property type="gene ID" value="RchiOBHm_Chr1g0330221"/>
</dbReference>
<proteinExistence type="predicted"/>